<sequence>GSPAAGCARVVEGIEAFNRLPEDGGWAARVAGARHLATALAAAAGVVTDPAVRSALETMATDLTTAIGHALTGDVEQFLALSDKVVSDGEALVNACRGTG</sequence>
<name>A0A8T8HXY1_9PSEU</name>
<protein>
    <submittedName>
        <fullName evidence="1">Uncharacterized protein</fullName>
    </submittedName>
</protein>
<gene>
    <name evidence="1" type="ORF">J7S33_30555</name>
</gene>
<dbReference type="Proteomes" id="UP000671828">
    <property type="component" value="Chromosome"/>
</dbReference>
<dbReference type="EMBL" id="CP072788">
    <property type="protein sequence ID" value="QTR03239.1"/>
    <property type="molecule type" value="Genomic_DNA"/>
</dbReference>
<reference evidence="1" key="1">
    <citation type="submission" date="2021-04" db="EMBL/GenBank/DDBJ databases">
        <title>Saccharothrix algeriensis WGS.</title>
        <authorList>
            <person name="Stuskova K."/>
            <person name="Hakalova E."/>
            <person name="Tebbal A.B."/>
            <person name="Eichmeier A."/>
        </authorList>
    </citation>
    <scope>NUCLEOTIDE SEQUENCE</scope>
    <source>
        <strain evidence="1">NRRL B-24137</strain>
    </source>
</reference>
<dbReference type="AlphaFoldDB" id="A0A8T8HXY1"/>
<evidence type="ECO:0000313" key="2">
    <source>
        <dbReference type="Proteomes" id="UP000671828"/>
    </source>
</evidence>
<evidence type="ECO:0000313" key="1">
    <source>
        <dbReference type="EMBL" id="QTR03239.1"/>
    </source>
</evidence>
<proteinExistence type="predicted"/>
<feature type="non-terminal residue" evidence="1">
    <location>
        <position position="1"/>
    </location>
</feature>
<accession>A0A8T8HXY1</accession>
<organism evidence="1 2">
    <name type="scientific">Saccharothrix algeriensis</name>
    <dbReference type="NCBI Taxonomy" id="173560"/>
    <lineage>
        <taxon>Bacteria</taxon>
        <taxon>Bacillati</taxon>
        <taxon>Actinomycetota</taxon>
        <taxon>Actinomycetes</taxon>
        <taxon>Pseudonocardiales</taxon>
        <taxon>Pseudonocardiaceae</taxon>
        <taxon>Saccharothrix</taxon>
    </lineage>
</organism>